<dbReference type="Proteomes" id="UP000605361">
    <property type="component" value="Unassembled WGS sequence"/>
</dbReference>
<keyword evidence="1" id="KW-0418">Kinase</keyword>
<dbReference type="CDD" id="cd16936">
    <property type="entry name" value="HATPase_RsbW-like"/>
    <property type="match status" value="1"/>
</dbReference>
<dbReference type="PANTHER" id="PTHR35526:SF3">
    <property type="entry name" value="ANTI-SIGMA-F FACTOR RSBW"/>
    <property type="match status" value="1"/>
</dbReference>
<organism evidence="3 4">
    <name type="scientific">Nonomuraea cypriaca</name>
    <dbReference type="NCBI Taxonomy" id="1187855"/>
    <lineage>
        <taxon>Bacteria</taxon>
        <taxon>Bacillati</taxon>
        <taxon>Actinomycetota</taxon>
        <taxon>Actinomycetes</taxon>
        <taxon>Streptosporangiales</taxon>
        <taxon>Streptosporangiaceae</taxon>
        <taxon>Nonomuraea</taxon>
    </lineage>
</organism>
<keyword evidence="3" id="KW-0547">Nucleotide-binding</keyword>
<dbReference type="GO" id="GO:0005524">
    <property type="term" value="F:ATP binding"/>
    <property type="evidence" value="ECO:0007669"/>
    <property type="project" value="UniProtKB-KW"/>
</dbReference>
<evidence type="ECO:0000313" key="3">
    <source>
        <dbReference type="EMBL" id="MBF8191197.1"/>
    </source>
</evidence>
<feature type="domain" description="Histidine kinase/HSP90-like ATPase" evidence="2">
    <location>
        <begin position="56"/>
        <end position="165"/>
    </location>
</feature>
<dbReference type="EMBL" id="JADOGI010000150">
    <property type="protein sequence ID" value="MBF8191197.1"/>
    <property type="molecule type" value="Genomic_DNA"/>
</dbReference>
<dbReference type="GO" id="GO:0004674">
    <property type="term" value="F:protein serine/threonine kinase activity"/>
    <property type="evidence" value="ECO:0007669"/>
    <property type="project" value="UniProtKB-KW"/>
</dbReference>
<evidence type="ECO:0000259" key="2">
    <source>
        <dbReference type="Pfam" id="PF13581"/>
    </source>
</evidence>
<dbReference type="InterPro" id="IPR036890">
    <property type="entry name" value="HATPase_C_sf"/>
</dbReference>
<accession>A0A931F318</accession>
<dbReference type="InterPro" id="IPR003594">
    <property type="entry name" value="HATPase_dom"/>
</dbReference>
<evidence type="ECO:0000313" key="4">
    <source>
        <dbReference type="Proteomes" id="UP000605361"/>
    </source>
</evidence>
<keyword evidence="1" id="KW-0723">Serine/threonine-protein kinase</keyword>
<keyword evidence="1" id="KW-0808">Transferase</keyword>
<evidence type="ECO:0000256" key="1">
    <source>
        <dbReference type="ARBA" id="ARBA00022527"/>
    </source>
</evidence>
<dbReference type="AlphaFoldDB" id="A0A931F318"/>
<proteinExistence type="predicted"/>
<sequence length="173" mass="18946">MPSITKPADVPAHLLIPRQREDPIDGPVLCEHVDAMIDLNPGGLTWRRTFAGAFHQIPHARHFIRFLLIDSDRQDDAEQIVAELAANAVQHTASGRPQGTFIVEIIRTTTRITIAVYDCGWGGVPRFGAPHAADSEYGRGLAIVAAIADQVGYEGTDEFGHKVWAKIHTRPSP</sequence>
<dbReference type="PANTHER" id="PTHR35526">
    <property type="entry name" value="ANTI-SIGMA-F FACTOR RSBW-RELATED"/>
    <property type="match status" value="1"/>
</dbReference>
<reference evidence="3" key="1">
    <citation type="submission" date="2020-11" db="EMBL/GenBank/DDBJ databases">
        <title>Whole-genome analyses of Nonomuraea sp. K274.</title>
        <authorList>
            <person name="Veyisoglu A."/>
        </authorList>
    </citation>
    <scope>NUCLEOTIDE SEQUENCE</scope>
    <source>
        <strain evidence="3">K274</strain>
    </source>
</reference>
<keyword evidence="4" id="KW-1185">Reference proteome</keyword>
<dbReference type="Gene3D" id="3.30.565.10">
    <property type="entry name" value="Histidine kinase-like ATPase, C-terminal domain"/>
    <property type="match status" value="1"/>
</dbReference>
<gene>
    <name evidence="3" type="ORF">ITP53_36910</name>
</gene>
<keyword evidence="3" id="KW-0067">ATP-binding</keyword>
<protein>
    <submittedName>
        <fullName evidence="3">ATP-binding protein</fullName>
    </submittedName>
</protein>
<dbReference type="SUPFAM" id="SSF55874">
    <property type="entry name" value="ATPase domain of HSP90 chaperone/DNA topoisomerase II/histidine kinase"/>
    <property type="match status" value="1"/>
</dbReference>
<dbReference type="RefSeq" id="WP_195900106.1">
    <property type="nucleotide sequence ID" value="NZ_JADOGI010000150.1"/>
</dbReference>
<dbReference type="InterPro" id="IPR050267">
    <property type="entry name" value="Anti-sigma-factor_SerPK"/>
</dbReference>
<dbReference type="Pfam" id="PF13581">
    <property type="entry name" value="HATPase_c_2"/>
    <property type="match status" value="1"/>
</dbReference>
<name>A0A931F318_9ACTN</name>
<comment type="caution">
    <text evidence="3">The sequence shown here is derived from an EMBL/GenBank/DDBJ whole genome shotgun (WGS) entry which is preliminary data.</text>
</comment>